<evidence type="ECO:0000313" key="3">
    <source>
        <dbReference type="Proteomes" id="UP000198211"/>
    </source>
</evidence>
<evidence type="ECO:0000256" key="1">
    <source>
        <dbReference type="SAM" id="MobiDB-lite"/>
    </source>
</evidence>
<evidence type="ECO:0000313" key="2">
    <source>
        <dbReference type="EMBL" id="OWZ11735.1"/>
    </source>
</evidence>
<gene>
    <name evidence="2" type="ORF">PHMEG_00015203</name>
</gene>
<protein>
    <submittedName>
        <fullName evidence="2">Uncharacterized protein</fullName>
    </submittedName>
</protein>
<dbReference type="Proteomes" id="UP000198211">
    <property type="component" value="Unassembled WGS sequence"/>
</dbReference>
<keyword evidence="3" id="KW-1185">Reference proteome</keyword>
<proteinExistence type="predicted"/>
<sequence>MRTIWRKYFARRIGPKADSRRLRTDPASSDKRHPMLYLIGGSKEVTPKEESKTIMPDPRHQDPGSMNHIHQEHRSKIQGDGFNRNRC</sequence>
<feature type="region of interest" description="Disordered" evidence="1">
    <location>
        <begin position="17"/>
        <end position="87"/>
    </location>
</feature>
<feature type="compositionally biased region" description="Basic and acidic residues" evidence="1">
    <location>
        <begin position="17"/>
        <end position="33"/>
    </location>
</feature>
<comment type="caution">
    <text evidence="2">The sequence shown here is derived from an EMBL/GenBank/DDBJ whole genome shotgun (WGS) entry which is preliminary data.</text>
</comment>
<name>A0A225W2D2_9STRA</name>
<dbReference type="AlphaFoldDB" id="A0A225W2D2"/>
<organism evidence="2 3">
    <name type="scientific">Phytophthora megakarya</name>
    <dbReference type="NCBI Taxonomy" id="4795"/>
    <lineage>
        <taxon>Eukaryota</taxon>
        <taxon>Sar</taxon>
        <taxon>Stramenopiles</taxon>
        <taxon>Oomycota</taxon>
        <taxon>Peronosporomycetes</taxon>
        <taxon>Peronosporales</taxon>
        <taxon>Peronosporaceae</taxon>
        <taxon>Phytophthora</taxon>
    </lineage>
</organism>
<accession>A0A225W2D2</accession>
<feature type="compositionally biased region" description="Basic and acidic residues" evidence="1">
    <location>
        <begin position="45"/>
        <end position="62"/>
    </location>
</feature>
<reference evidence="3" key="1">
    <citation type="submission" date="2017-03" db="EMBL/GenBank/DDBJ databases">
        <title>Phytopthora megakarya and P. palmivora, two closely related causual agents of cacao black pod achieved similar genome size and gene model numbers by different mechanisms.</title>
        <authorList>
            <person name="Ali S."/>
            <person name="Shao J."/>
            <person name="Larry D.J."/>
            <person name="Kronmiller B."/>
            <person name="Shen D."/>
            <person name="Strem M.D."/>
            <person name="Melnick R.L."/>
            <person name="Guiltinan M.J."/>
            <person name="Tyler B.M."/>
            <person name="Meinhardt L.W."/>
            <person name="Bailey B.A."/>
        </authorList>
    </citation>
    <scope>NUCLEOTIDE SEQUENCE [LARGE SCALE GENOMIC DNA]</scope>
    <source>
        <strain evidence="3">zdho120</strain>
    </source>
</reference>
<dbReference type="EMBL" id="NBNE01002040">
    <property type="protein sequence ID" value="OWZ11735.1"/>
    <property type="molecule type" value="Genomic_DNA"/>
</dbReference>